<comment type="caution">
    <text evidence="1">The sequence shown here is derived from an EMBL/GenBank/DDBJ whole genome shotgun (WGS) entry which is preliminary data.</text>
</comment>
<proteinExistence type="predicted"/>
<evidence type="ECO:0000313" key="1">
    <source>
        <dbReference type="EMBL" id="OBQ19468.1"/>
    </source>
</evidence>
<organism evidence="1 2">
    <name type="scientific">Aphanizomenon flos-aquae LD13</name>
    <dbReference type="NCBI Taxonomy" id="1710894"/>
    <lineage>
        <taxon>Bacteria</taxon>
        <taxon>Bacillati</taxon>
        <taxon>Cyanobacteriota</taxon>
        <taxon>Cyanophyceae</taxon>
        <taxon>Nostocales</taxon>
        <taxon>Aphanizomenonaceae</taxon>
        <taxon>Aphanizomenon</taxon>
    </lineage>
</organism>
<sequence length="140" mass="15614">MSNLELHQYLPQLPEAVLQEFIEWCMLEQSTAAGLEFKPDQSKLKNLAPADYSKQLVDQFMKVRPDPIRAGLVAVIAGKQADKHELIGLAAVVDFVSLYVKYLIPKDGTNPEEADTILAKASQHQYKQLVEIAKKHGVSL</sequence>
<dbReference type="AlphaFoldDB" id="A0A1B7VJT8"/>
<evidence type="ECO:0000313" key="2">
    <source>
        <dbReference type="Proteomes" id="UP000092382"/>
    </source>
</evidence>
<accession>A0A1B7VJT8</accession>
<dbReference type="EMBL" id="LJOY01000086">
    <property type="protein sequence ID" value="OBQ19468.1"/>
    <property type="molecule type" value="Genomic_DNA"/>
</dbReference>
<dbReference type="Proteomes" id="UP000092382">
    <property type="component" value="Unassembled WGS sequence"/>
</dbReference>
<protein>
    <submittedName>
        <fullName evidence="1">Uncharacterized protein</fullName>
    </submittedName>
</protein>
<name>A0A1B7VJT8_APHFL</name>
<gene>
    <name evidence="1" type="ORF">AN481_17650</name>
</gene>
<reference evidence="1 2" key="1">
    <citation type="submission" date="2015-09" db="EMBL/GenBank/DDBJ databases">
        <title>Whole genome shotgun sequence assembly of Aphanizomenon flos-aquae UKL13.</title>
        <authorList>
            <person name="Driscoll C."/>
        </authorList>
    </citation>
    <scope>NUCLEOTIDE SEQUENCE [LARGE SCALE GENOMIC DNA]</scope>
    <source>
        <strain evidence="1">MDT13</strain>
    </source>
</reference>
<dbReference type="PATRIC" id="fig|1710894.3.peg.2570"/>